<proteinExistence type="predicted"/>
<dbReference type="GO" id="GO:0006799">
    <property type="term" value="P:polyphosphate biosynthetic process"/>
    <property type="evidence" value="ECO:0007669"/>
    <property type="project" value="UniProtKB-ARBA"/>
</dbReference>
<dbReference type="HOGENOM" id="CLU_072767_1_0_11"/>
<comment type="caution">
    <text evidence="2">The sequence shown here is derived from an EMBL/GenBank/DDBJ whole genome shotgun (WGS) entry which is preliminary data.</text>
</comment>
<dbReference type="Proteomes" id="UP000006069">
    <property type="component" value="Unassembled WGS sequence"/>
</dbReference>
<evidence type="ECO:0000313" key="2">
    <source>
        <dbReference type="EMBL" id="EJZ84331.1"/>
    </source>
</evidence>
<dbReference type="Pfam" id="PF09359">
    <property type="entry name" value="VTC"/>
    <property type="match status" value="1"/>
</dbReference>
<evidence type="ECO:0000259" key="1">
    <source>
        <dbReference type="Pfam" id="PF09359"/>
    </source>
</evidence>
<evidence type="ECO:0000313" key="3">
    <source>
        <dbReference type="Proteomes" id="UP000006069"/>
    </source>
</evidence>
<dbReference type="InterPro" id="IPR018966">
    <property type="entry name" value="VTC_domain"/>
</dbReference>
<accession>K0YLF1</accession>
<feature type="domain" description="VTC" evidence="1">
    <location>
        <begin position="10"/>
        <end position="253"/>
    </location>
</feature>
<dbReference type="InParanoid" id="K0YLF1"/>
<gene>
    <name evidence="2" type="ORF">HMPREF9451_00641</name>
</gene>
<dbReference type="EMBL" id="ADMD01000002">
    <property type="protein sequence ID" value="EJZ84331.1"/>
    <property type="molecule type" value="Genomic_DNA"/>
</dbReference>
<dbReference type="Gene3D" id="3.20.100.30">
    <property type="entry name" value="VTC, catalytic tunnel domain"/>
    <property type="match status" value="1"/>
</dbReference>
<dbReference type="PATRIC" id="fig|742818.3.peg.695"/>
<dbReference type="AlphaFoldDB" id="K0YLF1"/>
<dbReference type="InterPro" id="IPR042267">
    <property type="entry name" value="VTC_sf"/>
</dbReference>
<keyword evidence="3" id="KW-1185">Reference proteome</keyword>
<dbReference type="eggNOG" id="COG5036">
    <property type="taxonomic scope" value="Bacteria"/>
</dbReference>
<sequence>MARDVQSVFERKETKYRLSADQYRAILDALEGRLAPDAYGSTVVKSAYFDTEQRDMVARSLEKPFYKEKLRVRGYGIVGKDDTVFVEIKKKYDGVVYKRRIGMSYAAARAYLDGMPYEKACRAFPAKGESQTTCASHEEEVQVAHEVDALASRWGALSASVVTSCVRTAYGPIGEDGYGCSGEDGLRITFDSSLAYCDLRAKRRASSFLPLIGPEEVIMEIKVRGSYPKWLADVLAQCNAYPCSFSKYGEAYKRCMQRCSKPVDGKREAVAVCA</sequence>
<name>K0YLF1_9ACTN</name>
<dbReference type="CDD" id="cd07750">
    <property type="entry name" value="PolyPPase_VTC_like"/>
    <property type="match status" value="1"/>
</dbReference>
<protein>
    <recommendedName>
        <fullName evidence="1">VTC domain-containing protein</fullName>
    </recommendedName>
</protein>
<dbReference type="RefSeq" id="WP_009138869.1">
    <property type="nucleotide sequence ID" value="NZ_JH815198.1"/>
</dbReference>
<reference evidence="2 3" key="1">
    <citation type="submission" date="2012-08" db="EMBL/GenBank/DDBJ databases">
        <title>The Genome Sequence of Slackia piriformis YIT 12062.</title>
        <authorList>
            <consortium name="The Broad Institute Genome Sequencing Platform"/>
            <person name="Earl A."/>
            <person name="Ward D."/>
            <person name="Feldgarden M."/>
            <person name="Gevers D."/>
            <person name="Morotomi M."/>
            <person name="Walker B."/>
            <person name="Young S.K."/>
            <person name="Zeng Q."/>
            <person name="Gargeya S."/>
            <person name="Fitzgerald M."/>
            <person name="Haas B."/>
            <person name="Abouelleil A."/>
            <person name="Alvarado L."/>
            <person name="Arachchi H.M."/>
            <person name="Berlin A.M."/>
            <person name="Chapman S.B."/>
            <person name="Goldberg J."/>
            <person name="Griggs A."/>
            <person name="Gujja S."/>
            <person name="Hansen M."/>
            <person name="Howarth C."/>
            <person name="Imamovic A."/>
            <person name="Larimer J."/>
            <person name="McCowen C."/>
            <person name="Montmayeur A."/>
            <person name="Murphy C."/>
            <person name="Neiman D."/>
            <person name="Pearson M."/>
            <person name="Priest M."/>
            <person name="Roberts A."/>
            <person name="Saif S."/>
            <person name="Shea T."/>
            <person name="Sisk P."/>
            <person name="Sykes S."/>
            <person name="Wortman J."/>
            <person name="Nusbaum C."/>
            <person name="Birren B."/>
        </authorList>
    </citation>
    <scope>NUCLEOTIDE SEQUENCE [LARGE SCALE GENOMIC DNA]</scope>
    <source>
        <strain evidence="2 3">YIT 12062</strain>
    </source>
</reference>
<organism evidence="2 3">
    <name type="scientific">Slackia piriformis YIT 12062</name>
    <dbReference type="NCBI Taxonomy" id="742818"/>
    <lineage>
        <taxon>Bacteria</taxon>
        <taxon>Bacillati</taxon>
        <taxon>Actinomycetota</taxon>
        <taxon>Coriobacteriia</taxon>
        <taxon>Eggerthellales</taxon>
        <taxon>Eggerthellaceae</taxon>
        <taxon>Slackia</taxon>
    </lineage>
</organism>